<dbReference type="InterPro" id="IPR000742">
    <property type="entry name" value="EGF"/>
</dbReference>
<dbReference type="CDD" id="cd00055">
    <property type="entry name" value="EGF_Lam"/>
    <property type="match status" value="1"/>
</dbReference>
<keyword evidence="7" id="KW-0732">Signal</keyword>
<feature type="active site" description="Charge relay system" evidence="5">
    <location>
        <position position="274"/>
    </location>
</feature>
<dbReference type="GO" id="GO:0004252">
    <property type="term" value="F:serine-type endopeptidase activity"/>
    <property type="evidence" value="ECO:0007669"/>
    <property type="project" value="UniProtKB-UniRule"/>
</dbReference>
<dbReference type="PANTHER" id="PTHR43806:SF11">
    <property type="entry name" value="CEREVISIN-RELATED"/>
    <property type="match status" value="1"/>
</dbReference>
<feature type="active site" description="Charge relay system" evidence="5">
    <location>
        <position position="236"/>
    </location>
</feature>
<name>A0AAW1R6B6_9CHLO</name>
<evidence type="ECO:0000256" key="6">
    <source>
        <dbReference type="RuleBase" id="RU003355"/>
    </source>
</evidence>
<dbReference type="Proteomes" id="UP001489004">
    <property type="component" value="Unassembled WGS sequence"/>
</dbReference>
<dbReference type="CDD" id="cd04077">
    <property type="entry name" value="Peptidases_S8_PCSK9_ProteinaseK_like"/>
    <property type="match status" value="1"/>
</dbReference>
<keyword evidence="12" id="KW-1185">Reference proteome</keyword>
<dbReference type="Pfam" id="PF00053">
    <property type="entry name" value="EGF_laminin"/>
    <property type="match status" value="1"/>
</dbReference>
<feature type="signal peptide" evidence="7">
    <location>
        <begin position="1"/>
        <end position="31"/>
    </location>
</feature>
<evidence type="ECO:0000256" key="3">
    <source>
        <dbReference type="ARBA" id="ARBA00022801"/>
    </source>
</evidence>
<comment type="similarity">
    <text evidence="1 5 6">Belongs to the peptidase S8 family.</text>
</comment>
<evidence type="ECO:0000259" key="8">
    <source>
        <dbReference type="PROSITE" id="PS00022"/>
    </source>
</evidence>
<dbReference type="PROSITE" id="PS50092">
    <property type="entry name" value="TSP1"/>
    <property type="match status" value="1"/>
</dbReference>
<dbReference type="InterPro" id="IPR000884">
    <property type="entry name" value="TSP1_rpt"/>
</dbReference>
<dbReference type="GO" id="GO:0006508">
    <property type="term" value="P:proteolysis"/>
    <property type="evidence" value="ECO:0007669"/>
    <property type="project" value="UniProtKB-KW"/>
</dbReference>
<dbReference type="PROSITE" id="PS51257">
    <property type="entry name" value="PROKAR_LIPOPROTEIN"/>
    <property type="match status" value="1"/>
</dbReference>
<gene>
    <name evidence="11" type="ORF">WJX72_006342</name>
</gene>
<protein>
    <recommendedName>
        <fullName evidence="13">Subtilisin</fullName>
    </recommendedName>
</protein>
<dbReference type="PROSITE" id="PS00136">
    <property type="entry name" value="SUBTILASE_ASP"/>
    <property type="match status" value="1"/>
</dbReference>
<dbReference type="GO" id="GO:0005615">
    <property type="term" value="C:extracellular space"/>
    <property type="evidence" value="ECO:0007669"/>
    <property type="project" value="TreeGrafter"/>
</dbReference>
<feature type="domain" description="Laminin EGF-like" evidence="10">
    <location>
        <begin position="1293"/>
        <end position="1318"/>
    </location>
</feature>
<feature type="domain" description="EGF-like" evidence="8 9">
    <location>
        <begin position="983"/>
        <end position="994"/>
    </location>
</feature>
<dbReference type="PROSITE" id="PS00138">
    <property type="entry name" value="SUBTILASE_SER"/>
    <property type="match status" value="1"/>
</dbReference>
<comment type="caution">
    <text evidence="11">The sequence shown here is derived from an EMBL/GenBank/DDBJ whole genome shotgun (WGS) entry which is preliminary data.</text>
</comment>
<evidence type="ECO:0000256" key="2">
    <source>
        <dbReference type="ARBA" id="ARBA00022670"/>
    </source>
</evidence>
<evidence type="ECO:0000259" key="9">
    <source>
        <dbReference type="PROSITE" id="PS01186"/>
    </source>
</evidence>
<dbReference type="PROSITE" id="PS01186">
    <property type="entry name" value="EGF_2"/>
    <property type="match status" value="1"/>
</dbReference>
<feature type="active site" description="Charge relay system" evidence="5">
    <location>
        <position position="426"/>
    </location>
</feature>
<evidence type="ECO:0000259" key="10">
    <source>
        <dbReference type="PROSITE" id="PS01248"/>
    </source>
</evidence>
<evidence type="ECO:0000256" key="4">
    <source>
        <dbReference type="ARBA" id="ARBA00022825"/>
    </source>
</evidence>
<dbReference type="InterPro" id="IPR023828">
    <property type="entry name" value="Peptidase_S8_Ser-AS"/>
</dbReference>
<dbReference type="InterPro" id="IPR015500">
    <property type="entry name" value="Peptidase_S8_subtilisin-rel"/>
</dbReference>
<evidence type="ECO:0000256" key="5">
    <source>
        <dbReference type="PROSITE-ProRule" id="PRU01240"/>
    </source>
</evidence>
<dbReference type="PRINTS" id="PR00723">
    <property type="entry name" value="SUBTILISIN"/>
</dbReference>
<dbReference type="EMBL" id="JALJOR010000001">
    <property type="protein sequence ID" value="KAK9829530.1"/>
    <property type="molecule type" value="Genomic_DNA"/>
</dbReference>
<dbReference type="InterPro" id="IPR023827">
    <property type="entry name" value="Peptidase_S8_Asp-AS"/>
</dbReference>
<keyword evidence="4 5" id="KW-0720">Serine protease</keyword>
<sequence length="1335" mass="138707">MRGSSQSYRRQHTPGLAFLIATSCLLLAASAQEQNDADGVPQEAYLPHVSLQPLHEIGNVAGEGSSMHFAQKGNVPLIRANKPKEDPPAISTSHVSILDLASSGSQAAGKQSLFMVVFIDGTPASHVTSICDHAPTTYGFTCEQEFVATFTGFTAKATEAQMTHMLNDDQGNIAFVREDEVIQLHTKTEVLTEAAVGADLSKGLYGLDRIDQRSLPRDYAYNYNQDGTGVHIYVVDTGINPSHSEFKSSPGSSTTRVGNGFSYDGSQPTDCNGHGTHIAATAAGLTYGVAKGATIHPVRVIDCDGTGSISQIIQGLEWIYTKKQLPAVVLMSLGGPKTLVLDQACQALIDAGVNIVVAAGNDGGDACANSPARQPSVIAVGAVDSTDAMTDFSDSGACVDVLAPGQQILSANYKDNNGYMLLSGTSMSAPHVVGVAAMYLQANPTAQPYQVQDLIISSASWGKVGANSLKPSTANAIVNSNLFDPLVTTTAGTNGSATADRLIMTDTNYRNGYTVSTALAAKPAGQVTVYPTVDDSIGRLAVQGTSKSLVFTPDNWNLAQQVGIDVVRNRDQGYPEFTIDFYLTASSDPTMDGSRHKMHVFDKRTIPGETVDFPALITQIPFIGSGTTVNLADNYQATTCTGQSSTPETQGSPDFVYAFQPTEAVHVSVSTCGSAFDTKLIVYSRTSLSAPIQQIACNDDYCDLASYLELDLVSGTIYYVVVTGFNGAAGQFRLDFEPKGGATVAGAVIGGLYAPAAAGDFDPSSANSTVQADPPPAPVLIDQAWGPCECGQGMQDVTHVCHSGYTVVPLSVCVDATLTPRAYQTCNNTCTKPFNYAYQPYGICKNKCGGGVESRASACVTSANTPAAAGQCSGNAVEQRSCGTNNCTFTTWQVSAWGPCSKGCVDGSGPGQATRTVQCYQYGGSTLTPLGGPPSFPVEDNLCMTAKPANVTACNADRPCDFCSGKRGACSGHGNCSSSAAACVCDFGWKGYLCNIPTSCKGFTDAKGACCEYELSRSGQCCQALDRNMDCCASGRVDANGVCDGPAQGIDFRGLPCNGVVDAGGQCCGDGIVDNFGVCNGFDSSGPIRVTLNMPSTESSPAARVAGILGIDTSNLGTVSVSAPSSPKATTSTTSTRHLLQNYHVPSLAELAAAKAATLQQSPPSTTFNAPAFPPPPPPAGMTVQNFDVASQATSSKAITSTGLTVGQVQYLLNTDPQAASYNVLSVEAVSLCGNSICELGERPTIITEGASPKGGCPGDCPLSFSLCPIPTGSLSMCGGSPRGICVSGTGACICSTGYAGFDCGECQEGYYREGTRCMPLDNKSGWFLGSLSLR</sequence>
<dbReference type="Pfam" id="PF19030">
    <property type="entry name" value="TSP1_ADAMTS"/>
    <property type="match status" value="1"/>
</dbReference>
<reference evidence="11 12" key="1">
    <citation type="journal article" date="2024" name="Nat. Commun.">
        <title>Phylogenomics reveals the evolutionary origins of lichenization in chlorophyte algae.</title>
        <authorList>
            <person name="Puginier C."/>
            <person name="Libourel C."/>
            <person name="Otte J."/>
            <person name="Skaloud P."/>
            <person name="Haon M."/>
            <person name="Grisel S."/>
            <person name="Petersen M."/>
            <person name="Berrin J.G."/>
            <person name="Delaux P.M."/>
            <person name="Dal Grande F."/>
            <person name="Keller J."/>
        </authorList>
    </citation>
    <scope>NUCLEOTIDE SEQUENCE [LARGE SCALE GENOMIC DNA]</scope>
    <source>
        <strain evidence="11 12">SAG 2043</strain>
    </source>
</reference>
<evidence type="ECO:0000313" key="11">
    <source>
        <dbReference type="EMBL" id="KAK9829530.1"/>
    </source>
</evidence>
<dbReference type="FunFam" id="3.40.50.200:FF:000014">
    <property type="entry name" value="Proteinase K"/>
    <property type="match status" value="1"/>
</dbReference>
<keyword evidence="2 5" id="KW-0645">Protease</keyword>
<dbReference type="Pfam" id="PF00082">
    <property type="entry name" value="Peptidase_S8"/>
    <property type="match status" value="1"/>
</dbReference>
<evidence type="ECO:0008006" key="13">
    <source>
        <dbReference type="Google" id="ProtNLM"/>
    </source>
</evidence>
<dbReference type="InterPro" id="IPR000209">
    <property type="entry name" value="Peptidase_S8/S53_dom"/>
</dbReference>
<dbReference type="Gene3D" id="3.40.50.200">
    <property type="entry name" value="Peptidase S8/S53 domain"/>
    <property type="match status" value="1"/>
</dbReference>
<dbReference type="InterPro" id="IPR034193">
    <property type="entry name" value="PCSK9_ProteinaseK-like"/>
</dbReference>
<dbReference type="PROSITE" id="PS01248">
    <property type="entry name" value="EGF_LAM_1"/>
    <property type="match status" value="1"/>
</dbReference>
<dbReference type="InterPro" id="IPR050131">
    <property type="entry name" value="Peptidase_S8_subtilisin-like"/>
</dbReference>
<accession>A0AAW1R6B6</accession>
<dbReference type="PROSITE" id="PS51892">
    <property type="entry name" value="SUBTILASE"/>
    <property type="match status" value="1"/>
</dbReference>
<keyword evidence="3 5" id="KW-0378">Hydrolase</keyword>
<dbReference type="InterPro" id="IPR002049">
    <property type="entry name" value="LE_dom"/>
</dbReference>
<evidence type="ECO:0000256" key="1">
    <source>
        <dbReference type="ARBA" id="ARBA00011073"/>
    </source>
</evidence>
<organism evidence="11 12">
    <name type="scientific">[Myrmecia] bisecta</name>
    <dbReference type="NCBI Taxonomy" id="41462"/>
    <lineage>
        <taxon>Eukaryota</taxon>
        <taxon>Viridiplantae</taxon>
        <taxon>Chlorophyta</taxon>
        <taxon>core chlorophytes</taxon>
        <taxon>Trebouxiophyceae</taxon>
        <taxon>Trebouxiales</taxon>
        <taxon>Trebouxiaceae</taxon>
        <taxon>Myrmecia</taxon>
    </lineage>
</organism>
<dbReference type="SUPFAM" id="SSF52743">
    <property type="entry name" value="Subtilisin-like"/>
    <property type="match status" value="1"/>
</dbReference>
<evidence type="ECO:0000256" key="7">
    <source>
        <dbReference type="SAM" id="SignalP"/>
    </source>
</evidence>
<dbReference type="PANTHER" id="PTHR43806">
    <property type="entry name" value="PEPTIDASE S8"/>
    <property type="match status" value="1"/>
</dbReference>
<dbReference type="InterPro" id="IPR036852">
    <property type="entry name" value="Peptidase_S8/S53_dom_sf"/>
</dbReference>
<evidence type="ECO:0000313" key="12">
    <source>
        <dbReference type="Proteomes" id="UP001489004"/>
    </source>
</evidence>
<feature type="chain" id="PRO_5043732733" description="Subtilisin" evidence="7">
    <location>
        <begin position="32"/>
        <end position="1335"/>
    </location>
</feature>
<dbReference type="PROSITE" id="PS00022">
    <property type="entry name" value="EGF_1"/>
    <property type="match status" value="1"/>
</dbReference>
<proteinExistence type="inferred from homology"/>